<dbReference type="CDD" id="cd14911">
    <property type="entry name" value="MYSc_Myh2_insects_mollusks"/>
    <property type="match status" value="1"/>
</dbReference>
<protein>
    <submittedName>
        <fullName evidence="14">Myosin heavy chain, non-muscle isoform X1</fullName>
    </submittedName>
</protein>
<feature type="region of interest" description="Disordered" evidence="10">
    <location>
        <begin position="1737"/>
        <end position="1759"/>
    </location>
</feature>
<dbReference type="Gene3D" id="1.20.5.340">
    <property type="match status" value="3"/>
</dbReference>
<reference evidence="13" key="1">
    <citation type="submission" date="2025-05" db="UniProtKB">
        <authorList>
            <consortium name="RefSeq"/>
        </authorList>
    </citation>
    <scope>NUCLEOTIDE SEQUENCE [LARGE SCALE GENOMIC DNA]</scope>
    <source>
        <strain evidence="13">14028-0561.14</strain>
    </source>
</reference>
<keyword evidence="5 8" id="KW-0518">Myosin</keyword>
<dbReference type="InterPro" id="IPR004009">
    <property type="entry name" value="SH3_Myosin"/>
</dbReference>
<dbReference type="InterPro" id="IPR008989">
    <property type="entry name" value="Myosin_S1_N"/>
</dbReference>
<comment type="similarity">
    <text evidence="1 8">Belongs to the TRAFAC class myosin-kinesin ATPase superfamily. Myosin family.</text>
</comment>
<evidence type="ECO:0000256" key="8">
    <source>
        <dbReference type="PROSITE-ProRule" id="PRU00782"/>
    </source>
</evidence>
<accession>A0ABM4GDL9</accession>
<feature type="domain" description="Myosin motor" evidence="11">
    <location>
        <begin position="86"/>
        <end position="824"/>
    </location>
</feature>
<dbReference type="Gene3D" id="3.40.850.10">
    <property type="entry name" value="Kinesin motor domain"/>
    <property type="match status" value="1"/>
</dbReference>
<dbReference type="Gene3D" id="1.10.10.820">
    <property type="match status" value="1"/>
</dbReference>
<sequence length="2016" mass="231686">MSEEVDRNDPELKYLSVERNQFNDPATQAEWTQKRLVWVPHENQGFVAASIKREHGDEVEVELAETGKRVMILRDDIQKMNPPKFDKVEDMAELTCLNEASVLHNIKDRYYSGLIYTYSGLFCVVVNPYKKLPIYTEKIMERYKGIKRHEVPPHVFAITDSAYRNMLGDREDQSILCTGESGAGKTENTKKVIQFLAYVAASKPKGSGAVPNPAVLINFSVNTNKYIRVRIVTQGQSESSIEVTNGVKMLEVGNSSGGPEGELEQQLLQANPILEAFGNAKTVKNDNSSRFGKFIRINFDASGFISGANIETYLLEKSRAIRQAKDERTFHIFYQLLAGASPEQREKFILDDVKSYAFLSNGSLPVPGVDDYAEFQATVKSMNIMGMTSEDFNSIFRIVSAVLLFGSMKFRQERNNDQATLPDNTVAQKIAHLLGLSVTDMTRAFLTPRIKVGRDFVTKAQTKEQVEFAVEAIAKACYERMFKWLVNRINRSLDRTKRQGASFIGILDMAGFEIFELNSFEQLCINYTNEKLQQLFNHTMFILEQEEYQREGIEWKFIDFGLDLQPTIDLIDKPGGIMALLDEECWFPKATDKTFVDKLVSAHSMHPKFMKTDFRGVADFAIVHYAGRVDYSAAKWLMKNMDPLNENIVSLLQGSQDPFVVNIWKDAEIVGMAQQALTDTQFGARTRKGMFRTVSHLYKEQLAKLMDTLRNTNPNFVRCIIPNHEKRAGKIDAPLVLDQLRCNGVLEGIRICRQGFPNRIPFQEFRQRYELLTPNVIPKGFMDGKKACEKMIQALELDSNLYRVGQSKIFFRAGVLAHLEEERDFKISDLIVNFQAFCRGFLARRNYQKRLQQLNAIRIIQRNCAAYLKLRNWQWWRLYTKVKPLLEVTKQEEKLVQKEDELKQVREKLDTLAKNTQEYERKYQQALVEKTTLAEQLQAEIELCAEAEESRSRLMARKQELEDMMQELETRIEEEEERVLALGGEKKKLELHIQDLEEQLEEEEAARQKLQLEKVQLDAKIKKHEEDHAITDDQNQKLLKEKKLLEERANDLSQTLAEEEEKAKHLAKLKAKHEATIAELEERMHKDQQVRQESDRTKRKIETEVADLKEQLNERRVQVEEMQAQLAKREEELTQTLMRIDEESATKATAQKAQRELESQLAEIQEDLEAEKLARAKAEKVRRDLSEELEALKNELLDSLDTTAAQQELRSKREQELATLKKSLEEETVNHEGVLADMRHKHSQELNSINDQLENLRKAKAGLEKAKGTLEAENADLATELRSVNSSRQENDRRRKQAESQIAELQVKLAEIERARSELQEKCTKLQQEAENITNQLEEAELKASAAVKSASNMESQLTEAQQLLEEETRQKLGLSSKLRQIESEKEALQEQLEEDEEAKRNFERKLAEVTAQMQEIKKKAEEDADLAKELEEGKKRLNKDIEALERQVKELIAQNDRLDKSKKKIQSELEDATIELEAQRTKVLELEKKQKNFDKILAEEKAISEQIAQERDTAEREAREKETKVLSVSRELDEAFDKIEDLENKRKQLQNELDDLANTQGTADKNVHELEKAKRALESQLAELKAQNEELEDDLQLTEDAKLRLEVNMQALRSQFDRDLQAKEEGAEEKRRGLVKQLRDLEAELDEERKQRTAAVAAKKKLEGDLKEIETTMEMHNKVKDDALKHAKKLQLQVKDALRDAEEAKAAKEELQALSKEAERKVKALEAEVLQLTEDLASSERARRAAETERDELAEEIANNANKGSLMIDEKRRLETRIATLEEELEEEQSNSEVLLDRSRKAQLQIEQLTTELANEKSNSQKNENGRALLERQNKELKAKLAEIETAQRTKVKATIATLEAKIANLEEQLENEGKERLLQQKANRKMDKKIKELTMNIEDERRHVDQHKEQMDKLNSRIKLLKRNLDETEEELQKEKTQKRKYQRECEDMIESQEAMNREINSLKTKLRRTGGMGLSSSRLTGTPSSKRTGGGGGGGDDSSSVQDESLDGEDSGN</sequence>
<dbReference type="Gene3D" id="3.30.70.1590">
    <property type="match status" value="1"/>
</dbReference>
<dbReference type="InterPro" id="IPR027417">
    <property type="entry name" value="P-loop_NTPase"/>
</dbReference>
<keyword evidence="4 9" id="KW-0175">Coiled coil</keyword>
<keyword evidence="2 8" id="KW-0547">Nucleotide-binding</keyword>
<dbReference type="Pfam" id="PF01576">
    <property type="entry name" value="Myosin_tail_1"/>
    <property type="match status" value="1"/>
</dbReference>
<dbReference type="Pfam" id="PF00612">
    <property type="entry name" value="IQ"/>
    <property type="match status" value="1"/>
</dbReference>
<name>A0ABM4GDL9_DROKI</name>
<dbReference type="Gene3D" id="4.10.270.10">
    <property type="entry name" value="Myosin, subunit A"/>
    <property type="match status" value="1"/>
</dbReference>
<keyword evidence="13" id="KW-1185">Reference proteome</keyword>
<keyword evidence="7 8" id="KW-0009">Actin-binding</keyword>
<dbReference type="PANTHER" id="PTHR13140">
    <property type="entry name" value="MYOSIN"/>
    <property type="match status" value="1"/>
</dbReference>
<dbReference type="Gene3D" id="1.20.5.1160">
    <property type="entry name" value="Vasodilator-stimulated phosphoprotein"/>
    <property type="match status" value="1"/>
</dbReference>
<dbReference type="RefSeq" id="XP_070140800.1">
    <property type="nucleotide sequence ID" value="XM_070284699.1"/>
</dbReference>
<dbReference type="PRINTS" id="PR00193">
    <property type="entry name" value="MYOSINHEAVY"/>
</dbReference>
<feature type="compositionally biased region" description="Basic and acidic residues" evidence="10">
    <location>
        <begin position="1739"/>
        <end position="1749"/>
    </location>
</feature>
<dbReference type="Gene3D" id="1.20.58.530">
    <property type="match status" value="1"/>
</dbReference>
<evidence type="ECO:0000259" key="12">
    <source>
        <dbReference type="PROSITE" id="PS51844"/>
    </source>
</evidence>
<dbReference type="SMART" id="SM00242">
    <property type="entry name" value="MYSc"/>
    <property type="match status" value="1"/>
</dbReference>
<dbReference type="InterPro" id="IPR001609">
    <property type="entry name" value="Myosin_head_motor_dom-like"/>
</dbReference>
<gene>
    <name evidence="14" type="primary">zip</name>
</gene>
<evidence type="ECO:0000256" key="9">
    <source>
        <dbReference type="SAM" id="Coils"/>
    </source>
</evidence>
<dbReference type="SUPFAM" id="SSF52540">
    <property type="entry name" value="P-loop containing nucleoside triphosphate hydrolases"/>
    <property type="match status" value="1"/>
</dbReference>
<dbReference type="PANTHER" id="PTHR13140:SF857">
    <property type="entry name" value="MYOSIN-11"/>
    <property type="match status" value="1"/>
</dbReference>
<dbReference type="Pfam" id="PF02736">
    <property type="entry name" value="Myosin_N"/>
    <property type="match status" value="1"/>
</dbReference>
<evidence type="ECO:0000256" key="3">
    <source>
        <dbReference type="ARBA" id="ARBA00022840"/>
    </source>
</evidence>
<feature type="region of interest" description="Actin-binding" evidence="8">
    <location>
        <begin position="702"/>
        <end position="724"/>
    </location>
</feature>
<feature type="binding site" evidence="8">
    <location>
        <begin position="179"/>
        <end position="186"/>
    </location>
    <ligand>
        <name>ATP</name>
        <dbReference type="ChEBI" id="CHEBI:30616"/>
    </ligand>
</feature>
<evidence type="ECO:0000256" key="2">
    <source>
        <dbReference type="ARBA" id="ARBA00022741"/>
    </source>
</evidence>
<feature type="domain" description="Myosin N-terminal SH3-like" evidence="12">
    <location>
        <begin position="32"/>
        <end position="82"/>
    </location>
</feature>
<dbReference type="Gene3D" id="6.10.250.2420">
    <property type="match status" value="1"/>
</dbReference>
<evidence type="ECO:0000256" key="10">
    <source>
        <dbReference type="SAM" id="MobiDB-lite"/>
    </source>
</evidence>
<dbReference type="InterPro" id="IPR036961">
    <property type="entry name" value="Kinesin_motor_dom_sf"/>
</dbReference>
<dbReference type="PROSITE" id="PS51456">
    <property type="entry name" value="MYOSIN_MOTOR"/>
    <property type="match status" value="1"/>
</dbReference>
<keyword evidence="3 8" id="KW-0067">ATP-binding</keyword>
<evidence type="ECO:0000313" key="13">
    <source>
        <dbReference type="Proteomes" id="UP001652661"/>
    </source>
</evidence>
<evidence type="ECO:0000256" key="4">
    <source>
        <dbReference type="ARBA" id="ARBA00023054"/>
    </source>
</evidence>
<evidence type="ECO:0000313" key="14">
    <source>
        <dbReference type="RefSeq" id="XP_070140800.1"/>
    </source>
</evidence>
<keyword evidence="6 8" id="KW-0505">Motor protein</keyword>
<dbReference type="InterPro" id="IPR002928">
    <property type="entry name" value="Myosin_tail"/>
</dbReference>
<dbReference type="InterPro" id="IPR000048">
    <property type="entry name" value="IQ_motif_EF-hand-BS"/>
</dbReference>
<dbReference type="GeneID" id="108072312"/>
<feature type="region of interest" description="Disordered" evidence="10">
    <location>
        <begin position="1954"/>
        <end position="2016"/>
    </location>
</feature>
<evidence type="ECO:0000256" key="7">
    <source>
        <dbReference type="ARBA" id="ARBA00023203"/>
    </source>
</evidence>
<feature type="coiled-coil region" evidence="9">
    <location>
        <begin position="888"/>
        <end position="1202"/>
    </location>
</feature>
<reference evidence="14" key="2">
    <citation type="submission" date="2025-08" db="UniProtKB">
        <authorList>
            <consortium name="RefSeq"/>
        </authorList>
    </citation>
    <scope>IDENTIFICATION</scope>
    <source>
        <strain evidence="14">14028-0561.14</strain>
        <tissue evidence="14">Whole fly</tissue>
    </source>
</reference>
<dbReference type="PROSITE" id="PS50096">
    <property type="entry name" value="IQ"/>
    <property type="match status" value="1"/>
</dbReference>
<dbReference type="SMART" id="SM00015">
    <property type="entry name" value="IQ"/>
    <property type="match status" value="1"/>
</dbReference>
<proteinExistence type="inferred from homology"/>
<dbReference type="Gene3D" id="1.20.120.720">
    <property type="entry name" value="Myosin VI head, motor domain, U50 subdomain"/>
    <property type="match status" value="1"/>
</dbReference>
<feature type="compositionally biased region" description="Acidic residues" evidence="10">
    <location>
        <begin position="2007"/>
        <end position="2016"/>
    </location>
</feature>
<evidence type="ECO:0000256" key="1">
    <source>
        <dbReference type="ARBA" id="ARBA00008314"/>
    </source>
</evidence>
<organism evidence="13 14">
    <name type="scientific">Drosophila kikkawai</name>
    <name type="common">Fruit fly</name>
    <dbReference type="NCBI Taxonomy" id="30033"/>
    <lineage>
        <taxon>Eukaryota</taxon>
        <taxon>Metazoa</taxon>
        <taxon>Ecdysozoa</taxon>
        <taxon>Arthropoda</taxon>
        <taxon>Hexapoda</taxon>
        <taxon>Insecta</taxon>
        <taxon>Pterygota</taxon>
        <taxon>Neoptera</taxon>
        <taxon>Endopterygota</taxon>
        <taxon>Diptera</taxon>
        <taxon>Brachycera</taxon>
        <taxon>Muscomorpha</taxon>
        <taxon>Ephydroidea</taxon>
        <taxon>Drosophilidae</taxon>
        <taxon>Drosophila</taxon>
        <taxon>Sophophora</taxon>
    </lineage>
</organism>
<dbReference type="Proteomes" id="UP001652661">
    <property type="component" value="Chromosome 2R"/>
</dbReference>
<dbReference type="Gene3D" id="2.30.30.360">
    <property type="entry name" value="Myosin S1 fragment, N-terminal"/>
    <property type="match status" value="1"/>
</dbReference>
<dbReference type="SUPFAM" id="SSF90257">
    <property type="entry name" value="Myosin rod fragments"/>
    <property type="match status" value="4"/>
</dbReference>
<evidence type="ECO:0000256" key="5">
    <source>
        <dbReference type="ARBA" id="ARBA00023123"/>
    </source>
</evidence>
<evidence type="ECO:0000256" key="6">
    <source>
        <dbReference type="ARBA" id="ARBA00023175"/>
    </source>
</evidence>
<evidence type="ECO:0000259" key="11">
    <source>
        <dbReference type="PROSITE" id="PS51456"/>
    </source>
</evidence>
<feature type="compositionally biased region" description="Polar residues" evidence="10">
    <location>
        <begin position="1977"/>
        <end position="1990"/>
    </location>
</feature>
<dbReference type="Pfam" id="PF00063">
    <property type="entry name" value="Myosin_head"/>
    <property type="match status" value="1"/>
</dbReference>
<dbReference type="PROSITE" id="PS51844">
    <property type="entry name" value="SH3_LIKE"/>
    <property type="match status" value="1"/>
</dbReference>